<evidence type="ECO:0000256" key="6">
    <source>
        <dbReference type="SAM" id="MobiDB-lite"/>
    </source>
</evidence>
<evidence type="ECO:0000313" key="8">
    <source>
        <dbReference type="EMBL" id="GIY12800.1"/>
    </source>
</evidence>
<keyword evidence="9" id="KW-1185">Reference proteome</keyword>
<evidence type="ECO:0000256" key="2">
    <source>
        <dbReference type="ARBA" id="ARBA00022980"/>
    </source>
</evidence>
<gene>
    <name evidence="8" type="primary">mrpl15</name>
    <name evidence="8" type="ORF">CDAR_526971</name>
</gene>
<dbReference type="GO" id="GO:0006412">
    <property type="term" value="P:translation"/>
    <property type="evidence" value="ECO:0007669"/>
    <property type="project" value="InterPro"/>
</dbReference>
<dbReference type="Pfam" id="PF00828">
    <property type="entry name" value="Ribosomal_L27A"/>
    <property type="match status" value="1"/>
</dbReference>
<feature type="domain" description="Large ribosomal subunit protein uL15/eL18" evidence="7">
    <location>
        <begin position="118"/>
        <end position="198"/>
    </location>
</feature>
<accession>A0AAV4QXF2</accession>
<proteinExistence type="inferred from homology"/>
<evidence type="ECO:0000313" key="9">
    <source>
        <dbReference type="Proteomes" id="UP001054837"/>
    </source>
</evidence>
<evidence type="ECO:0000259" key="7">
    <source>
        <dbReference type="Pfam" id="PF00828"/>
    </source>
</evidence>
<dbReference type="AlphaFoldDB" id="A0AAV4QXF2"/>
<feature type="region of interest" description="Disordered" evidence="6">
    <location>
        <begin position="54"/>
        <end position="82"/>
    </location>
</feature>
<dbReference type="InterPro" id="IPR036227">
    <property type="entry name" value="Ribosomal_uL15/eL18_sf"/>
</dbReference>
<dbReference type="GO" id="GO:0005762">
    <property type="term" value="C:mitochondrial large ribosomal subunit"/>
    <property type="evidence" value="ECO:0007669"/>
    <property type="project" value="TreeGrafter"/>
</dbReference>
<dbReference type="InterPro" id="IPR021131">
    <property type="entry name" value="Ribosomal_uL15/eL18"/>
</dbReference>
<dbReference type="EMBL" id="BPLQ01005126">
    <property type="protein sequence ID" value="GIY12800.1"/>
    <property type="molecule type" value="Genomic_DNA"/>
</dbReference>
<keyword evidence="2 8" id="KW-0689">Ribosomal protein</keyword>
<dbReference type="PANTHER" id="PTHR12934:SF11">
    <property type="entry name" value="LARGE RIBOSOMAL SUBUNIT PROTEIN UL15M"/>
    <property type="match status" value="1"/>
</dbReference>
<dbReference type="Proteomes" id="UP001054837">
    <property type="component" value="Unassembled WGS sequence"/>
</dbReference>
<sequence length="319" mass="36716">MVRSIYADQTDSTHVYYKHCDSKNNMTSKAGAEKALDLLKYLPRICKHNVFPNREENIKKRRPRGQHGGGTHGHGKKGSKQRCSYPRVGFEGYQTPFYLKMPSENYYTYFRGQRQYPPLTLGQLQLMIDTGRIDPTQPIDLTTICNSQLYFLDPTEKHFGVHLTDEGADTFTAKVNIEVQHAKETVIAAVERNGGVITTSYYDIESVIALKDPQKFFERSKPIPLRKFPPEDAITYYRDPKSRGYLADPEKIADERLALAQKYGYELPDISKDPEYEMLMSRKDPRQVFLGLEPGWLVNLADKVILKPTDELLQQYYNS</sequence>
<organism evidence="8 9">
    <name type="scientific">Caerostris darwini</name>
    <dbReference type="NCBI Taxonomy" id="1538125"/>
    <lineage>
        <taxon>Eukaryota</taxon>
        <taxon>Metazoa</taxon>
        <taxon>Ecdysozoa</taxon>
        <taxon>Arthropoda</taxon>
        <taxon>Chelicerata</taxon>
        <taxon>Arachnida</taxon>
        <taxon>Araneae</taxon>
        <taxon>Araneomorphae</taxon>
        <taxon>Entelegynae</taxon>
        <taxon>Araneoidea</taxon>
        <taxon>Araneidae</taxon>
        <taxon>Caerostris</taxon>
    </lineage>
</organism>
<keyword evidence="3" id="KW-0687">Ribonucleoprotein</keyword>
<dbReference type="SUPFAM" id="SSF52080">
    <property type="entry name" value="Ribosomal proteins L15p and L18e"/>
    <property type="match status" value="1"/>
</dbReference>
<reference evidence="8 9" key="1">
    <citation type="submission" date="2021-06" db="EMBL/GenBank/DDBJ databases">
        <title>Caerostris darwini draft genome.</title>
        <authorList>
            <person name="Kono N."/>
            <person name="Arakawa K."/>
        </authorList>
    </citation>
    <scope>NUCLEOTIDE SEQUENCE [LARGE SCALE GENOMIC DNA]</scope>
</reference>
<dbReference type="PANTHER" id="PTHR12934">
    <property type="entry name" value="50S RIBOSOMAL PROTEIN L15"/>
    <property type="match status" value="1"/>
</dbReference>
<comment type="caution">
    <text evidence="8">The sequence shown here is derived from an EMBL/GenBank/DDBJ whole genome shotgun (WGS) entry which is preliminary data.</text>
</comment>
<name>A0AAV4QXF2_9ARAC</name>
<evidence type="ECO:0000256" key="3">
    <source>
        <dbReference type="ARBA" id="ARBA00023274"/>
    </source>
</evidence>
<evidence type="ECO:0000256" key="4">
    <source>
        <dbReference type="ARBA" id="ARBA00035299"/>
    </source>
</evidence>
<dbReference type="GO" id="GO:0003735">
    <property type="term" value="F:structural constituent of ribosome"/>
    <property type="evidence" value="ECO:0007669"/>
    <property type="project" value="InterPro"/>
</dbReference>
<evidence type="ECO:0000256" key="5">
    <source>
        <dbReference type="ARBA" id="ARBA00035423"/>
    </source>
</evidence>
<comment type="similarity">
    <text evidence="1">Belongs to the universal ribosomal protein uL15 family.</text>
</comment>
<evidence type="ECO:0000256" key="1">
    <source>
        <dbReference type="ARBA" id="ARBA00007320"/>
    </source>
</evidence>
<dbReference type="InterPro" id="IPR005749">
    <property type="entry name" value="Ribosomal_uL15_bac-type"/>
</dbReference>
<protein>
    <recommendedName>
        <fullName evidence="4">Large ribosomal subunit protein uL15m</fullName>
    </recommendedName>
    <alternativeName>
        <fullName evidence="5">39S ribosomal protein L15, mitochondrial</fullName>
    </alternativeName>
</protein>